<dbReference type="OrthoDB" id="25129at2759"/>
<dbReference type="Proteomes" id="UP000799750">
    <property type="component" value="Unassembled WGS sequence"/>
</dbReference>
<accession>A0A6A6R0Y4</accession>
<dbReference type="InterPro" id="IPR002575">
    <property type="entry name" value="Aminoglycoside_PTrfase"/>
</dbReference>
<evidence type="ECO:0000313" key="8">
    <source>
        <dbReference type="Proteomes" id="UP000799750"/>
    </source>
</evidence>
<comment type="similarity">
    <text evidence="1">Belongs to the methylthioribose kinase family.</text>
</comment>
<evidence type="ECO:0000256" key="3">
    <source>
        <dbReference type="ARBA" id="ARBA00022741"/>
    </source>
</evidence>
<keyword evidence="2" id="KW-0808">Transferase</keyword>
<evidence type="ECO:0000256" key="2">
    <source>
        <dbReference type="ARBA" id="ARBA00022679"/>
    </source>
</evidence>
<evidence type="ECO:0000259" key="6">
    <source>
        <dbReference type="Pfam" id="PF01636"/>
    </source>
</evidence>
<name>A0A6A6R0Y4_9PEZI</name>
<evidence type="ECO:0000313" key="7">
    <source>
        <dbReference type="EMBL" id="KAF2497087.1"/>
    </source>
</evidence>
<dbReference type="GO" id="GO:0016301">
    <property type="term" value="F:kinase activity"/>
    <property type="evidence" value="ECO:0007669"/>
    <property type="project" value="UniProtKB-KW"/>
</dbReference>
<keyword evidence="5" id="KW-0067">ATP-binding</keyword>
<dbReference type="GO" id="GO:0005524">
    <property type="term" value="F:ATP binding"/>
    <property type="evidence" value="ECO:0007669"/>
    <property type="project" value="UniProtKB-KW"/>
</dbReference>
<proteinExistence type="inferred from homology"/>
<dbReference type="Gene3D" id="3.30.200.20">
    <property type="entry name" value="Phosphorylase Kinase, domain 1"/>
    <property type="match status" value="1"/>
</dbReference>
<dbReference type="SUPFAM" id="SSF56112">
    <property type="entry name" value="Protein kinase-like (PK-like)"/>
    <property type="match status" value="1"/>
</dbReference>
<sequence length="327" mass="36476">MDLTTTPKMEEYLRSKHIPFTSLEPLTAGGSNYSWRIISSVGSVVKHATPYLKINTAVRLPIERQKFEAEAISVLPFHGDIQVPRLLFYDNQAHVLQISDAGSRNLIEAFSELDLQTVGARIGQWLAQLHSTPVNIDNQSVELSSMHLEQHLPGTLRASGHEALGEKILSFLFDGEENKSCQCHGDFLPSNIVVADEDTPTPTPQLTVIDWEWARRGNGAFDVGLFAGEVWMMEDFGRKGGLFDAFLAEYVKSRPLSLQDSLIVAARLGVHIIIWAKRGKWGPADVCYTVGVELLQKVLDRDLNWLGHSMVKVLFGGFRLEHTQDSI</sequence>
<keyword evidence="4" id="KW-0418">Kinase</keyword>
<dbReference type="InterPro" id="IPR011009">
    <property type="entry name" value="Kinase-like_dom_sf"/>
</dbReference>
<keyword evidence="8" id="KW-1185">Reference proteome</keyword>
<keyword evidence="3" id="KW-0547">Nucleotide-binding</keyword>
<dbReference type="Pfam" id="PF01636">
    <property type="entry name" value="APH"/>
    <property type="match status" value="1"/>
</dbReference>
<reference evidence="7" key="1">
    <citation type="journal article" date="2020" name="Stud. Mycol.">
        <title>101 Dothideomycetes genomes: a test case for predicting lifestyles and emergence of pathogens.</title>
        <authorList>
            <person name="Haridas S."/>
            <person name="Albert R."/>
            <person name="Binder M."/>
            <person name="Bloem J."/>
            <person name="Labutti K."/>
            <person name="Salamov A."/>
            <person name="Andreopoulos B."/>
            <person name="Baker S."/>
            <person name="Barry K."/>
            <person name="Bills G."/>
            <person name="Bluhm B."/>
            <person name="Cannon C."/>
            <person name="Castanera R."/>
            <person name="Culley D."/>
            <person name="Daum C."/>
            <person name="Ezra D."/>
            <person name="Gonzalez J."/>
            <person name="Henrissat B."/>
            <person name="Kuo A."/>
            <person name="Liang C."/>
            <person name="Lipzen A."/>
            <person name="Lutzoni F."/>
            <person name="Magnuson J."/>
            <person name="Mondo S."/>
            <person name="Nolan M."/>
            <person name="Ohm R."/>
            <person name="Pangilinan J."/>
            <person name="Park H.-J."/>
            <person name="Ramirez L."/>
            <person name="Alfaro M."/>
            <person name="Sun H."/>
            <person name="Tritt A."/>
            <person name="Yoshinaga Y."/>
            <person name="Zwiers L.-H."/>
            <person name="Turgeon B."/>
            <person name="Goodwin S."/>
            <person name="Spatafora J."/>
            <person name="Crous P."/>
            <person name="Grigoriev I."/>
        </authorList>
    </citation>
    <scope>NUCLEOTIDE SEQUENCE</scope>
    <source>
        <strain evidence="7">CBS 269.34</strain>
    </source>
</reference>
<evidence type="ECO:0000256" key="4">
    <source>
        <dbReference type="ARBA" id="ARBA00022777"/>
    </source>
</evidence>
<evidence type="ECO:0000256" key="5">
    <source>
        <dbReference type="ARBA" id="ARBA00022840"/>
    </source>
</evidence>
<dbReference type="EMBL" id="MU004187">
    <property type="protein sequence ID" value="KAF2497087.1"/>
    <property type="molecule type" value="Genomic_DNA"/>
</dbReference>
<dbReference type="PANTHER" id="PTHR34273">
    <property type="entry name" value="METHYLTHIORIBOSE KINASE"/>
    <property type="match status" value="1"/>
</dbReference>
<feature type="domain" description="Aminoglycoside phosphotransferase" evidence="6">
    <location>
        <begin position="23"/>
        <end position="236"/>
    </location>
</feature>
<dbReference type="PANTHER" id="PTHR34273:SF2">
    <property type="entry name" value="METHYLTHIORIBOSE KINASE"/>
    <property type="match status" value="1"/>
</dbReference>
<dbReference type="AlphaFoldDB" id="A0A6A6R0Y4"/>
<evidence type="ECO:0000256" key="1">
    <source>
        <dbReference type="ARBA" id="ARBA00010165"/>
    </source>
</evidence>
<dbReference type="Gene3D" id="3.90.1200.10">
    <property type="match status" value="1"/>
</dbReference>
<organism evidence="7 8">
    <name type="scientific">Lophium mytilinum</name>
    <dbReference type="NCBI Taxonomy" id="390894"/>
    <lineage>
        <taxon>Eukaryota</taxon>
        <taxon>Fungi</taxon>
        <taxon>Dikarya</taxon>
        <taxon>Ascomycota</taxon>
        <taxon>Pezizomycotina</taxon>
        <taxon>Dothideomycetes</taxon>
        <taxon>Pleosporomycetidae</taxon>
        <taxon>Mytilinidiales</taxon>
        <taxon>Mytilinidiaceae</taxon>
        <taxon>Lophium</taxon>
    </lineage>
</organism>
<gene>
    <name evidence="7" type="ORF">BU16DRAFT_538205</name>
</gene>
<protein>
    <recommendedName>
        <fullName evidence="6">Aminoglycoside phosphotransferase domain-containing protein</fullName>
    </recommendedName>
</protein>